<evidence type="ECO:0000313" key="2">
    <source>
        <dbReference type="Proteomes" id="UP000216498"/>
    </source>
</evidence>
<organism evidence="1 2">
    <name type="scientific">Virgibacillus indicus</name>
    <dbReference type="NCBI Taxonomy" id="2024554"/>
    <lineage>
        <taxon>Bacteria</taxon>
        <taxon>Bacillati</taxon>
        <taxon>Bacillota</taxon>
        <taxon>Bacilli</taxon>
        <taxon>Bacillales</taxon>
        <taxon>Bacillaceae</taxon>
        <taxon>Virgibacillus</taxon>
    </lineage>
</organism>
<name>A0A265NDD8_9BACI</name>
<sequence length="320" mass="37696">MKDIKAFYTYLNSQQTAQQYLLDCYQRLDGIDAEAKSYENCQTFMYYLDHGNKFYENGKKLDLTVRPVLFFYGMVHLIKACLVTLRPDYPESTSLLAHGVSARKKKKKQYTFMQDEVKVQHNGLFPYALEHLFSAKKLSFEKIKMEDLFAFIPEMDVLFSFHKQPMLTAAGTAGSPLLQFPVKLLDHYHLTANAFIQRIQAQLPKIKYSDVDKSMIRMELSAPITESKGPFFIHLESREIYFPRNRKHFIPIPEIMVHYLLLYNLSMLSRYETEWWGELLVTKSDMDYPFIHHFLKITATKIPELLGERLYNHRKENQQS</sequence>
<dbReference type="Proteomes" id="UP000216498">
    <property type="component" value="Unassembled WGS sequence"/>
</dbReference>
<comment type="caution">
    <text evidence="1">The sequence shown here is derived from an EMBL/GenBank/DDBJ whole genome shotgun (WGS) entry which is preliminary data.</text>
</comment>
<gene>
    <name evidence="1" type="ORF">CIL03_07145</name>
</gene>
<evidence type="ECO:0008006" key="3">
    <source>
        <dbReference type="Google" id="ProtNLM"/>
    </source>
</evidence>
<dbReference type="Pfam" id="PF14175">
    <property type="entry name" value="YaaC"/>
    <property type="match status" value="1"/>
</dbReference>
<proteinExistence type="predicted"/>
<dbReference type="InterPro" id="IPR026988">
    <property type="entry name" value="YaaC-like"/>
</dbReference>
<protein>
    <recommendedName>
        <fullName evidence="3">YaaC-like Protein</fullName>
    </recommendedName>
</protein>
<dbReference type="AlphaFoldDB" id="A0A265NDD8"/>
<dbReference type="OrthoDB" id="2380109at2"/>
<reference evidence="1 2" key="1">
    <citation type="submission" date="2017-08" db="EMBL/GenBank/DDBJ databases">
        <title>Virgibacillus indicus sp. nov. and Virgibacillus profoundi sp. nov, two moderately halophilic bacteria isolated from marine sediment by using the Microfluidic Streak Plate.</title>
        <authorList>
            <person name="Xu B."/>
            <person name="Hu B."/>
            <person name="Wang J."/>
            <person name="Zhu Y."/>
            <person name="Huang L."/>
            <person name="Du W."/>
            <person name="Huang Y."/>
        </authorList>
    </citation>
    <scope>NUCLEOTIDE SEQUENCE [LARGE SCALE GENOMIC DNA]</scope>
    <source>
        <strain evidence="1 2">IO3-P2-C2</strain>
    </source>
</reference>
<dbReference type="EMBL" id="NPMS01000002">
    <property type="protein sequence ID" value="OZU89479.1"/>
    <property type="molecule type" value="Genomic_DNA"/>
</dbReference>
<evidence type="ECO:0000313" key="1">
    <source>
        <dbReference type="EMBL" id="OZU89479.1"/>
    </source>
</evidence>
<keyword evidence="2" id="KW-1185">Reference proteome</keyword>
<dbReference type="RefSeq" id="WP_094885085.1">
    <property type="nucleotide sequence ID" value="NZ_NPMS01000002.1"/>
</dbReference>
<accession>A0A265NDD8</accession>